<evidence type="ECO:0000313" key="3">
    <source>
        <dbReference type="Proteomes" id="UP000515312"/>
    </source>
</evidence>
<sequence length="167" mass="18587">MQVAKFFSENWGNLASVIGLVLSGVAALFSRQASNRARSAGEAVRSFMLSRSLEDEIKEGYRRANQLLDMVRLGKFEVALSKCDELLDMPTKLKARWNDALSVDSKNNWILAQEQLSSIHGVLSQHNSNTLSKVAINKVQASCISVRNIFVEEEAAVARVLDRAKYE</sequence>
<name>A0A7G8BM57_9BACT</name>
<keyword evidence="1" id="KW-0472">Membrane</keyword>
<accession>A0A7G8BM57</accession>
<evidence type="ECO:0000256" key="1">
    <source>
        <dbReference type="SAM" id="Phobius"/>
    </source>
</evidence>
<reference evidence="2 3" key="1">
    <citation type="submission" date="2020-08" db="EMBL/GenBank/DDBJ databases">
        <title>Edaphobacter telluris sp. nov. and Acidobacterium dinghuensis sp. nov., two acidobacteria isolated from forest soil.</title>
        <authorList>
            <person name="Fu J."/>
            <person name="Qiu L."/>
        </authorList>
    </citation>
    <scope>NUCLEOTIDE SEQUENCE [LARGE SCALE GENOMIC DNA]</scope>
    <source>
        <strain evidence="2">4Y35</strain>
    </source>
</reference>
<gene>
    <name evidence="2" type="ORF">H7849_06745</name>
</gene>
<protein>
    <submittedName>
        <fullName evidence="2">Uncharacterized protein</fullName>
    </submittedName>
</protein>
<proteinExistence type="predicted"/>
<keyword evidence="1" id="KW-0812">Transmembrane</keyword>
<organism evidence="2 3">
    <name type="scientific">Alloacidobacterium dinghuense</name>
    <dbReference type="NCBI Taxonomy" id="2763107"/>
    <lineage>
        <taxon>Bacteria</taxon>
        <taxon>Pseudomonadati</taxon>
        <taxon>Acidobacteriota</taxon>
        <taxon>Terriglobia</taxon>
        <taxon>Terriglobales</taxon>
        <taxon>Acidobacteriaceae</taxon>
        <taxon>Alloacidobacterium</taxon>
    </lineage>
</organism>
<feature type="transmembrane region" description="Helical" evidence="1">
    <location>
        <begin position="12"/>
        <end position="29"/>
    </location>
</feature>
<evidence type="ECO:0000313" key="2">
    <source>
        <dbReference type="EMBL" id="QNI33627.1"/>
    </source>
</evidence>
<keyword evidence="1" id="KW-1133">Transmembrane helix</keyword>
<dbReference type="EMBL" id="CP060394">
    <property type="protein sequence ID" value="QNI33627.1"/>
    <property type="molecule type" value="Genomic_DNA"/>
</dbReference>
<dbReference type="AlphaFoldDB" id="A0A7G8BM57"/>
<dbReference type="KEGG" id="adin:H7849_06745"/>
<keyword evidence="3" id="KW-1185">Reference proteome</keyword>
<dbReference type="Proteomes" id="UP000515312">
    <property type="component" value="Chromosome"/>
</dbReference>
<dbReference type="RefSeq" id="WP_186745171.1">
    <property type="nucleotide sequence ID" value="NZ_CP060394.1"/>
</dbReference>